<gene>
    <name evidence="1" type="ORF">G5B91_17725</name>
</gene>
<dbReference type="AlphaFoldDB" id="A0A6G6IYE6"/>
<sequence length="93" mass="9776">MSIDANYTNLMNQAPDTIDVYLDGAITSIDKRFGKGYAAEHPELVAAFIKSAAADFNNASMIIAVQEASERIAGALELAGRAIQTGLESGEGL</sequence>
<dbReference type="Proteomes" id="UP000501063">
    <property type="component" value="Chromosome"/>
</dbReference>
<reference evidence="1 2" key="1">
    <citation type="submission" date="2020-02" db="EMBL/GenBank/DDBJ databases">
        <title>Integrative conjugative elements (ICEs) and plasmids drive adaptation of Pseudomonas nitroreducens strain HBP1 to wastewater environment.</title>
        <authorList>
            <person name="Sentchilo V."/>
            <person name="Carraro N."/>
            <person name="Bertelli C."/>
            <person name="van der Meer J.R."/>
        </authorList>
    </citation>
    <scope>NUCLEOTIDE SEQUENCE [LARGE SCALE GENOMIC DNA]</scope>
    <source>
        <strain evidence="1 2">HBP1</strain>
    </source>
</reference>
<evidence type="ECO:0000313" key="1">
    <source>
        <dbReference type="EMBL" id="QIE88014.1"/>
    </source>
</evidence>
<proteinExistence type="predicted"/>
<accession>A0A6G6IYE6</accession>
<dbReference type="RefSeq" id="WP_024767221.1">
    <property type="nucleotide sequence ID" value="NZ_CP049140.1"/>
</dbReference>
<protein>
    <submittedName>
        <fullName evidence="1">Uncharacterized protein</fullName>
    </submittedName>
</protein>
<dbReference type="KEGG" id="pnt:G5B91_17725"/>
<organism evidence="1 2">
    <name type="scientific">Pseudomonas nitroreducens</name>
    <dbReference type="NCBI Taxonomy" id="46680"/>
    <lineage>
        <taxon>Bacteria</taxon>
        <taxon>Pseudomonadati</taxon>
        <taxon>Pseudomonadota</taxon>
        <taxon>Gammaproteobacteria</taxon>
        <taxon>Pseudomonadales</taxon>
        <taxon>Pseudomonadaceae</taxon>
        <taxon>Pseudomonas</taxon>
    </lineage>
</organism>
<name>A0A6G6IYE6_PSENT</name>
<evidence type="ECO:0000313" key="2">
    <source>
        <dbReference type="Proteomes" id="UP000501063"/>
    </source>
</evidence>
<dbReference type="EMBL" id="CP049140">
    <property type="protein sequence ID" value="QIE88014.1"/>
    <property type="molecule type" value="Genomic_DNA"/>
</dbReference>